<evidence type="ECO:0000256" key="2">
    <source>
        <dbReference type="ARBA" id="ARBA00022528"/>
    </source>
</evidence>
<dbReference type="PANTHER" id="PTHR31846:SF4">
    <property type="entry name" value="CRS1 _ YHBY (CRM) DOMAIN-CONTAINING PROTEIN"/>
    <property type="match status" value="1"/>
</dbReference>
<evidence type="ECO:0000313" key="14">
    <source>
        <dbReference type="Proteomes" id="UP000806378"/>
    </source>
</evidence>
<protein>
    <recommendedName>
        <fullName evidence="12">CRM domain-containing protein</fullName>
    </recommendedName>
</protein>
<dbReference type="EMBL" id="MU089945">
    <property type="protein sequence ID" value="KAF7848871.1"/>
    <property type="molecule type" value="Genomic_DNA"/>
</dbReference>
<evidence type="ECO:0000256" key="7">
    <source>
        <dbReference type="ARBA" id="ARBA00022946"/>
    </source>
</evidence>
<comment type="subcellular location">
    <subcellularLocation>
        <location evidence="1">Plastid</location>
        <location evidence="1">Chloroplast</location>
    </subcellularLocation>
</comment>
<dbReference type="SMART" id="SM01103">
    <property type="entry name" value="CRS1_YhbY"/>
    <property type="match status" value="1"/>
</dbReference>
<evidence type="ECO:0000256" key="9">
    <source>
        <dbReference type="ARBA" id="ARBA00023274"/>
    </source>
</evidence>
<accession>A0A8T0CME6</accession>
<dbReference type="GO" id="GO:0000373">
    <property type="term" value="P:Group II intron splicing"/>
    <property type="evidence" value="ECO:0007669"/>
    <property type="project" value="UniProtKB-ARBA"/>
</dbReference>
<dbReference type="Gene3D" id="3.30.110.60">
    <property type="entry name" value="YhbY-like"/>
    <property type="match status" value="1"/>
</dbReference>
<dbReference type="GO" id="GO:0006397">
    <property type="term" value="P:mRNA processing"/>
    <property type="evidence" value="ECO:0007669"/>
    <property type="project" value="UniProtKB-KW"/>
</dbReference>
<dbReference type="OrthoDB" id="1936843at2759"/>
<evidence type="ECO:0000259" key="12">
    <source>
        <dbReference type="PROSITE" id="PS51295"/>
    </source>
</evidence>
<evidence type="ECO:0000256" key="11">
    <source>
        <dbReference type="SAM" id="MobiDB-lite"/>
    </source>
</evidence>
<dbReference type="PROSITE" id="PS51295">
    <property type="entry name" value="CRM"/>
    <property type="match status" value="1"/>
</dbReference>
<dbReference type="Proteomes" id="UP000806378">
    <property type="component" value="Unassembled WGS sequence"/>
</dbReference>
<keyword evidence="8" id="KW-0508">mRNA splicing</keyword>
<proteinExistence type="predicted"/>
<gene>
    <name evidence="13" type="ORF">BT93_L1482</name>
</gene>
<keyword evidence="7" id="KW-0809">Transit peptide</keyword>
<sequence length="308" mass="34009">MAFATAKITDCHCATLSPALPPAPARALSTSSSPLRRRRRGLALWNGAASASPCAINPQNAGPCHGRGGSKPHSAPWLNKLPPPPPSRSREIDEESPGKADDSGSRGGIERRYSGNDRGQNAIERIVLRLRNLGLGSDDEEVGDEEEGEGEFGAAPPTGEERPGDLLRREWIRPDSFLEEDESAEDDAGLLPWEKEGKGEVEVKEKVVGGRKRSVKVPTLAELTIEDEELRRLRRVGMYLRERISVPKAGITQAVLEKIHDKWRKEEFVRLKFHEVLAHDMKTAQGVVERRTGGLVMWRSGSVPWEEL</sequence>
<dbReference type="GO" id="GO:1990904">
    <property type="term" value="C:ribonucleoprotein complex"/>
    <property type="evidence" value="ECO:0007669"/>
    <property type="project" value="UniProtKB-KW"/>
</dbReference>
<dbReference type="GO" id="GO:0003729">
    <property type="term" value="F:mRNA binding"/>
    <property type="evidence" value="ECO:0007669"/>
    <property type="project" value="InterPro"/>
</dbReference>
<dbReference type="GO" id="GO:0009507">
    <property type="term" value="C:chloroplast"/>
    <property type="evidence" value="ECO:0007669"/>
    <property type="project" value="UniProtKB-SubCell"/>
</dbReference>
<dbReference type="InterPro" id="IPR001890">
    <property type="entry name" value="RNA-binding_CRM"/>
</dbReference>
<dbReference type="Gramene" id="rna-gnl|WGS:JABURB|Cocit.L1482.1">
    <property type="protein sequence ID" value="cds-KAF7848871.1"/>
    <property type="gene ID" value="gene-BT93_L1482"/>
</dbReference>
<comment type="caution">
    <text evidence="13">The sequence shown here is derived from an EMBL/GenBank/DDBJ whole genome shotgun (WGS) entry which is preliminary data.</text>
</comment>
<dbReference type="Pfam" id="PF01985">
    <property type="entry name" value="CRS1_YhbY"/>
    <property type="match status" value="1"/>
</dbReference>
<feature type="domain" description="CRM" evidence="12">
    <location>
        <begin position="223"/>
        <end position="308"/>
    </location>
</feature>
<evidence type="ECO:0000256" key="10">
    <source>
        <dbReference type="PROSITE-ProRule" id="PRU00626"/>
    </source>
</evidence>
<keyword evidence="5" id="KW-0677">Repeat</keyword>
<feature type="compositionally biased region" description="Acidic residues" evidence="11">
    <location>
        <begin position="137"/>
        <end position="150"/>
    </location>
</feature>
<dbReference type="InterPro" id="IPR045278">
    <property type="entry name" value="CRS1/CFM2/CFM3"/>
</dbReference>
<dbReference type="PANTHER" id="PTHR31846">
    <property type="entry name" value="CRS1 / YHBY (CRM) DOMAIN-CONTAINING PROTEIN"/>
    <property type="match status" value="1"/>
</dbReference>
<evidence type="ECO:0000256" key="4">
    <source>
        <dbReference type="ARBA" id="ARBA00022664"/>
    </source>
</evidence>
<evidence type="ECO:0000256" key="5">
    <source>
        <dbReference type="ARBA" id="ARBA00022737"/>
    </source>
</evidence>
<evidence type="ECO:0000256" key="8">
    <source>
        <dbReference type="ARBA" id="ARBA00023187"/>
    </source>
</evidence>
<name>A0A8T0CME6_CORYI</name>
<keyword evidence="6 10" id="KW-0694">RNA-binding</keyword>
<evidence type="ECO:0000256" key="1">
    <source>
        <dbReference type="ARBA" id="ARBA00004229"/>
    </source>
</evidence>
<reference evidence="13" key="1">
    <citation type="submission" date="2020-05" db="EMBL/GenBank/DDBJ databases">
        <title>WGS assembly of Corymbia citriodora subspecies variegata.</title>
        <authorList>
            <person name="Barry K."/>
            <person name="Hundley H."/>
            <person name="Shu S."/>
            <person name="Jenkins J."/>
            <person name="Grimwood J."/>
            <person name="Baten A."/>
        </authorList>
    </citation>
    <scope>NUCLEOTIDE SEQUENCE</scope>
    <source>
        <strain evidence="13">CV2-018</strain>
    </source>
</reference>
<dbReference type="SUPFAM" id="SSF75471">
    <property type="entry name" value="YhbY-like"/>
    <property type="match status" value="1"/>
</dbReference>
<feature type="compositionally biased region" description="Low complexity" evidence="11">
    <location>
        <begin position="25"/>
        <end position="34"/>
    </location>
</feature>
<keyword evidence="14" id="KW-1185">Reference proteome</keyword>
<keyword evidence="2" id="KW-0150">Chloroplast</keyword>
<feature type="region of interest" description="Disordered" evidence="11">
    <location>
        <begin position="19"/>
        <end position="117"/>
    </location>
</feature>
<organism evidence="13 14">
    <name type="scientific">Corymbia citriodora subsp. variegata</name>
    <dbReference type="NCBI Taxonomy" id="360336"/>
    <lineage>
        <taxon>Eukaryota</taxon>
        <taxon>Viridiplantae</taxon>
        <taxon>Streptophyta</taxon>
        <taxon>Embryophyta</taxon>
        <taxon>Tracheophyta</taxon>
        <taxon>Spermatophyta</taxon>
        <taxon>Magnoliopsida</taxon>
        <taxon>eudicotyledons</taxon>
        <taxon>Gunneridae</taxon>
        <taxon>Pentapetalae</taxon>
        <taxon>rosids</taxon>
        <taxon>malvids</taxon>
        <taxon>Myrtales</taxon>
        <taxon>Myrtaceae</taxon>
        <taxon>Myrtoideae</taxon>
        <taxon>Eucalypteae</taxon>
        <taxon>Corymbia</taxon>
    </lineage>
</organism>
<dbReference type="AlphaFoldDB" id="A0A8T0CME6"/>
<keyword evidence="9" id="KW-0687">Ribonucleoprotein</keyword>
<dbReference type="InterPro" id="IPR035920">
    <property type="entry name" value="YhbY-like_sf"/>
</dbReference>
<evidence type="ECO:0000313" key="13">
    <source>
        <dbReference type="EMBL" id="KAF7848871.1"/>
    </source>
</evidence>
<keyword evidence="4" id="KW-0507">mRNA processing</keyword>
<evidence type="ECO:0000256" key="3">
    <source>
        <dbReference type="ARBA" id="ARBA00022640"/>
    </source>
</evidence>
<keyword evidence="3" id="KW-0934">Plastid</keyword>
<feature type="region of interest" description="Disordered" evidence="11">
    <location>
        <begin position="136"/>
        <end position="167"/>
    </location>
</feature>
<evidence type="ECO:0000256" key="6">
    <source>
        <dbReference type="ARBA" id="ARBA00022884"/>
    </source>
</evidence>
<feature type="compositionally biased region" description="Basic and acidic residues" evidence="11">
    <location>
        <begin position="88"/>
        <end position="115"/>
    </location>
</feature>